<proteinExistence type="predicted"/>
<dbReference type="AlphaFoldDB" id="A0A6J7AR37"/>
<evidence type="ECO:0000313" key="2">
    <source>
        <dbReference type="EMBL" id="CAB4834429.1"/>
    </source>
</evidence>
<evidence type="ECO:0000313" key="1">
    <source>
        <dbReference type="EMBL" id="CAB4762218.1"/>
    </source>
</evidence>
<gene>
    <name evidence="1" type="ORF">UFOPK2754_02487</name>
    <name evidence="2" type="ORF">UFOPK3139_02084</name>
    <name evidence="3" type="ORF">UFOPK3543_02306</name>
    <name evidence="4" type="ORF">UFOPK3967_02199</name>
</gene>
<evidence type="ECO:0000313" key="3">
    <source>
        <dbReference type="EMBL" id="CAB4924908.1"/>
    </source>
</evidence>
<dbReference type="EMBL" id="CAFABA010000095">
    <property type="protein sequence ID" value="CAB4834429.1"/>
    <property type="molecule type" value="Genomic_DNA"/>
</dbReference>
<sequence>MRDHRVSGALAVVALGLATIGGCSSSGRELPAPTTTKPVTAQIITTVTTR</sequence>
<dbReference type="PROSITE" id="PS51257">
    <property type="entry name" value="PROKAR_LIPOPROTEIN"/>
    <property type="match status" value="1"/>
</dbReference>
<reference evidence="2" key="1">
    <citation type="submission" date="2020-05" db="EMBL/GenBank/DDBJ databases">
        <authorList>
            <person name="Chiriac C."/>
            <person name="Salcher M."/>
            <person name="Ghai R."/>
            <person name="Kavagutti S V."/>
        </authorList>
    </citation>
    <scope>NUCLEOTIDE SEQUENCE</scope>
</reference>
<accession>A0A6J7AR37</accession>
<protein>
    <submittedName>
        <fullName evidence="2">Unannotated protein</fullName>
    </submittedName>
</protein>
<dbReference type="EMBL" id="CAEZYR010000113">
    <property type="protein sequence ID" value="CAB4762218.1"/>
    <property type="molecule type" value="Genomic_DNA"/>
</dbReference>
<organism evidence="2">
    <name type="scientific">freshwater metagenome</name>
    <dbReference type="NCBI Taxonomy" id="449393"/>
    <lineage>
        <taxon>unclassified sequences</taxon>
        <taxon>metagenomes</taxon>
        <taxon>ecological metagenomes</taxon>
    </lineage>
</organism>
<dbReference type="EMBL" id="CAFBMH010000107">
    <property type="protein sequence ID" value="CAB4924908.1"/>
    <property type="molecule type" value="Genomic_DNA"/>
</dbReference>
<evidence type="ECO:0000313" key="4">
    <source>
        <dbReference type="EMBL" id="CAB5010342.1"/>
    </source>
</evidence>
<dbReference type="EMBL" id="CAFBOS010000157">
    <property type="protein sequence ID" value="CAB5010342.1"/>
    <property type="molecule type" value="Genomic_DNA"/>
</dbReference>
<name>A0A6J7AR37_9ZZZZ</name>